<proteinExistence type="predicted"/>
<sequence length="99" mass="11118">MGPFSNTTFTVKSSIGNGARQMSQRKSIVPFNLLSKNMHLMNQAGLKIEEIKNNNQINNKIQSPKVGVKHSSRKDSAKDIEATPSPKKVTRRQRRKKQG</sequence>
<dbReference type="EMBL" id="KF846547">
    <property type="protein sequence ID" value="AHZ33997.1"/>
    <property type="molecule type" value="Genomic_DNA"/>
</dbReference>
<evidence type="ECO:0000256" key="1">
    <source>
        <dbReference type="SAM" id="MobiDB-lite"/>
    </source>
</evidence>
<dbReference type="AlphaFoldDB" id="A0A024CHS7"/>
<gene>
    <name evidence="2" type="primary">unk11</name>
</gene>
<feature type="compositionally biased region" description="Basic residues" evidence="1">
    <location>
        <begin position="88"/>
        <end position="99"/>
    </location>
</feature>
<evidence type="ECO:0008006" key="3">
    <source>
        <dbReference type="Google" id="ProtNLM"/>
    </source>
</evidence>
<evidence type="ECO:0000313" key="2">
    <source>
        <dbReference type="EMBL" id="AHZ33997.1"/>
    </source>
</evidence>
<protein>
    <recommendedName>
        <fullName evidence="3">CpcD-like domain-containing protein</fullName>
    </recommendedName>
</protein>
<organism evidence="2">
    <name type="scientific">uncultured Synechococcus sp</name>
    <dbReference type="NCBI Taxonomy" id="154535"/>
    <lineage>
        <taxon>Bacteria</taxon>
        <taxon>Bacillati</taxon>
        <taxon>Cyanobacteriota</taxon>
        <taxon>Cyanophyceae</taxon>
        <taxon>Synechococcales</taxon>
        <taxon>Synechococcaceae</taxon>
        <taxon>Synechococcus</taxon>
        <taxon>environmental samples</taxon>
    </lineage>
</organism>
<reference evidence="2" key="1">
    <citation type="journal article" date="2014" name="FEMS Microbiol. Ecol.">
        <title>Development of a targeted metagenomic approach to study a genomic region involved in light harvesting in marine Synechococcus.</title>
        <authorList>
            <person name="Humily F."/>
            <person name="Farrant G.K."/>
            <person name="Marie D."/>
            <person name="Perennou M."/>
            <person name="Mazard S."/>
            <person name="Labadie K."/>
            <person name="Aury J.-M."/>
            <person name="Wincker P."/>
            <person name="Nicolas Segui A."/>
            <person name="Scanlan D.J."/>
            <person name="Garczarek L."/>
        </authorList>
    </citation>
    <scope>NUCLEOTIDE SEQUENCE</scope>
</reference>
<name>A0A024CHS7_9SYNE</name>
<accession>A0A024CHS7</accession>
<feature type="region of interest" description="Disordered" evidence="1">
    <location>
        <begin position="59"/>
        <end position="99"/>
    </location>
</feature>